<dbReference type="SUPFAM" id="SSF46785">
    <property type="entry name" value="Winged helix' DNA-binding domain"/>
    <property type="match status" value="1"/>
</dbReference>
<protein>
    <submittedName>
        <fullName evidence="1">Uncharacterized protein</fullName>
    </submittedName>
</protein>
<gene>
    <name evidence="1" type="ORF">PTI45_03987</name>
</gene>
<dbReference type="RefSeq" id="WP_069329326.1">
    <property type="nucleotide sequence ID" value="NZ_MDER01000081.1"/>
</dbReference>
<sequence>MLIKKIELIILNAINDDTRTIKTIEQKTGIAYNTVKFHLRKMTEVNLIHGVDKKYEVLVNDLIVASDSEVRKERKLLIKQHPPKAFHDLKQEELEELVYFVTMQFKAGISRQKVFLKLVAQGWKILKWEFLVFIDMHKIPNHYSLDDTEQGN</sequence>
<proteinExistence type="predicted"/>
<keyword evidence="2" id="KW-1185">Reference proteome</keyword>
<dbReference type="Proteomes" id="UP000094578">
    <property type="component" value="Unassembled WGS sequence"/>
</dbReference>
<dbReference type="Gene3D" id="1.10.10.10">
    <property type="entry name" value="Winged helix-like DNA-binding domain superfamily/Winged helix DNA-binding domain"/>
    <property type="match status" value="1"/>
</dbReference>
<comment type="caution">
    <text evidence="1">The sequence shown here is derived from an EMBL/GenBank/DDBJ whole genome shotgun (WGS) entry which is preliminary data.</text>
</comment>
<dbReference type="InterPro" id="IPR036388">
    <property type="entry name" value="WH-like_DNA-bd_sf"/>
</dbReference>
<evidence type="ECO:0000313" key="2">
    <source>
        <dbReference type="Proteomes" id="UP000094578"/>
    </source>
</evidence>
<dbReference type="EMBL" id="MDER01000081">
    <property type="protein sequence ID" value="ODP26669.1"/>
    <property type="molecule type" value="Genomic_DNA"/>
</dbReference>
<organism evidence="1 2">
    <name type="scientific">Paenibacillus nuruki</name>
    <dbReference type="NCBI Taxonomy" id="1886670"/>
    <lineage>
        <taxon>Bacteria</taxon>
        <taxon>Bacillati</taxon>
        <taxon>Bacillota</taxon>
        <taxon>Bacilli</taxon>
        <taxon>Bacillales</taxon>
        <taxon>Paenibacillaceae</taxon>
        <taxon>Paenibacillus</taxon>
    </lineage>
</organism>
<name>A0A1E3KYR1_9BACL</name>
<dbReference type="AlphaFoldDB" id="A0A1E3KYR1"/>
<accession>A0A1E3KYR1</accession>
<dbReference type="InterPro" id="IPR036390">
    <property type="entry name" value="WH_DNA-bd_sf"/>
</dbReference>
<evidence type="ECO:0000313" key="1">
    <source>
        <dbReference type="EMBL" id="ODP26669.1"/>
    </source>
</evidence>
<reference evidence="1 2" key="1">
    <citation type="submission" date="2016-08" db="EMBL/GenBank/DDBJ databases">
        <title>Genome sequencing of Paenibacillus sp. TI45-13ar, isolated from Korean traditional nuruk.</title>
        <authorList>
            <person name="Kim S.-J."/>
        </authorList>
    </citation>
    <scope>NUCLEOTIDE SEQUENCE [LARGE SCALE GENOMIC DNA]</scope>
    <source>
        <strain evidence="1 2">TI45-13ar</strain>
    </source>
</reference>